<keyword evidence="3" id="KW-1185">Reference proteome</keyword>
<accession>A0A2I2FYN1</accession>
<gene>
    <name evidence="2" type="ORF">P170DRAFT_364948</name>
</gene>
<dbReference type="GeneID" id="36552374"/>
<feature type="compositionally biased region" description="Low complexity" evidence="1">
    <location>
        <begin position="65"/>
        <end position="74"/>
    </location>
</feature>
<evidence type="ECO:0000313" key="3">
    <source>
        <dbReference type="Proteomes" id="UP000234275"/>
    </source>
</evidence>
<dbReference type="VEuPathDB" id="FungiDB:P170DRAFT_364948"/>
<dbReference type="Proteomes" id="UP000234275">
    <property type="component" value="Unassembled WGS sequence"/>
</dbReference>
<reference evidence="2 3" key="1">
    <citation type="submission" date="2016-12" db="EMBL/GenBank/DDBJ databases">
        <title>The genomes of Aspergillus section Nigri reveals drivers in fungal speciation.</title>
        <authorList>
            <consortium name="DOE Joint Genome Institute"/>
            <person name="Vesth T.C."/>
            <person name="Nybo J."/>
            <person name="Theobald S."/>
            <person name="Brandl J."/>
            <person name="Frisvad J.C."/>
            <person name="Nielsen K.F."/>
            <person name="Lyhne E.K."/>
            <person name="Kogle M.E."/>
            <person name="Kuo A."/>
            <person name="Riley R."/>
            <person name="Clum A."/>
            <person name="Nolan M."/>
            <person name="Lipzen A."/>
            <person name="Salamov A."/>
            <person name="Henrissat B."/>
            <person name="Wiebenga A."/>
            <person name="De Vries R.P."/>
            <person name="Grigoriev I.V."/>
            <person name="Mortensen U.H."/>
            <person name="Andersen M.R."/>
            <person name="Baker S.E."/>
        </authorList>
    </citation>
    <scope>NUCLEOTIDE SEQUENCE [LARGE SCALE GENOMIC DNA]</scope>
    <source>
        <strain evidence="2 3">IBT 23096</strain>
    </source>
</reference>
<evidence type="ECO:0000313" key="2">
    <source>
        <dbReference type="EMBL" id="PLB45737.1"/>
    </source>
</evidence>
<dbReference type="RefSeq" id="XP_024701039.1">
    <property type="nucleotide sequence ID" value="XM_024844674.1"/>
</dbReference>
<dbReference type="OrthoDB" id="3533623at2759"/>
<dbReference type="AlphaFoldDB" id="A0A2I2FYN1"/>
<sequence length="466" mass="52200">MAHAPEEILDNPDGSSFLWIFEHCLRYPETYEMPLRNMYALNCNPTRQPPVAPGVPETAFANRASHSSKSSESSQEAGWGRDSDFRAMLTHEISLKSSQPCSLPPTFLTTFLRRCFAQELESVDFPQALTGLDYLKDLEVRRKKEVGAALQRLEVQRDDLRPNSEFRKKYPGVVAWIDGMNVKNRKMEALYTQIYIGLRRWTLINEMLMEPFNRANCIAMLNTLFPPVTDGTVTPTSQLTPQILKSQRDGFFRYISAINNNNAKVILDKVISQGAPEGADNGWPLVRDALDKYVRTANEVIDECATVSGPASFDNLESFDSPEVTEDFSSTRGHKGRKVDSGISFGSSVVLPSPSTNDSSSRAEDILDKPLPPSPTLNTPYKSGGSKLERLAREIRKLSDSGKVKGLKKMRSTSALGVRPENIPGKTVDHASFFEIDEQKRKRLIWEATSRRRPHSKQPSADSLQE</sequence>
<evidence type="ECO:0000256" key="1">
    <source>
        <dbReference type="SAM" id="MobiDB-lite"/>
    </source>
</evidence>
<comment type="caution">
    <text evidence="2">The sequence shown here is derived from an EMBL/GenBank/DDBJ whole genome shotgun (WGS) entry which is preliminary data.</text>
</comment>
<feature type="region of interest" description="Disordered" evidence="1">
    <location>
        <begin position="447"/>
        <end position="466"/>
    </location>
</feature>
<organism evidence="2 3">
    <name type="scientific">Aspergillus steynii IBT 23096</name>
    <dbReference type="NCBI Taxonomy" id="1392250"/>
    <lineage>
        <taxon>Eukaryota</taxon>
        <taxon>Fungi</taxon>
        <taxon>Dikarya</taxon>
        <taxon>Ascomycota</taxon>
        <taxon>Pezizomycotina</taxon>
        <taxon>Eurotiomycetes</taxon>
        <taxon>Eurotiomycetidae</taxon>
        <taxon>Eurotiales</taxon>
        <taxon>Aspergillaceae</taxon>
        <taxon>Aspergillus</taxon>
        <taxon>Aspergillus subgen. Circumdati</taxon>
    </lineage>
</organism>
<feature type="region of interest" description="Disordered" evidence="1">
    <location>
        <begin position="346"/>
        <end position="386"/>
    </location>
</feature>
<dbReference type="STRING" id="1392250.A0A2I2FYN1"/>
<dbReference type="EMBL" id="MSFO01000007">
    <property type="protein sequence ID" value="PLB45737.1"/>
    <property type="molecule type" value="Genomic_DNA"/>
</dbReference>
<feature type="compositionally biased region" description="Polar residues" evidence="1">
    <location>
        <begin position="457"/>
        <end position="466"/>
    </location>
</feature>
<proteinExistence type="predicted"/>
<feature type="region of interest" description="Disordered" evidence="1">
    <location>
        <begin position="50"/>
        <end position="79"/>
    </location>
</feature>
<name>A0A2I2FYN1_9EURO</name>
<protein>
    <submittedName>
        <fullName evidence="2">Uncharacterized protein</fullName>
    </submittedName>
</protein>